<dbReference type="InterPro" id="IPR013217">
    <property type="entry name" value="Methyltransf_12"/>
</dbReference>
<evidence type="ECO:0000313" key="3">
    <source>
        <dbReference type="Proteomes" id="UP000199503"/>
    </source>
</evidence>
<dbReference type="InterPro" id="IPR029063">
    <property type="entry name" value="SAM-dependent_MTases_sf"/>
</dbReference>
<keyword evidence="3" id="KW-1185">Reference proteome</keyword>
<dbReference type="GO" id="GO:0008168">
    <property type="term" value="F:methyltransferase activity"/>
    <property type="evidence" value="ECO:0007669"/>
    <property type="project" value="UniProtKB-KW"/>
</dbReference>
<feature type="domain" description="Methyltransferase type 12" evidence="1">
    <location>
        <begin position="185"/>
        <end position="283"/>
    </location>
</feature>
<gene>
    <name evidence="2" type="ORF">SAMN04488000_12455</name>
</gene>
<dbReference type="SUPFAM" id="SSF53335">
    <property type="entry name" value="S-adenosyl-L-methionine-dependent methyltransferases"/>
    <property type="match status" value="1"/>
</dbReference>
<dbReference type="EMBL" id="FOFV01000024">
    <property type="protein sequence ID" value="SES36710.1"/>
    <property type="molecule type" value="Genomic_DNA"/>
</dbReference>
<dbReference type="Proteomes" id="UP000199503">
    <property type="component" value="Unassembled WGS sequence"/>
</dbReference>
<dbReference type="STRING" id="65499.SAMN04488000_12455"/>
<reference evidence="3" key="1">
    <citation type="submission" date="2016-10" db="EMBL/GenBank/DDBJ databases">
        <authorList>
            <person name="Varghese N."/>
            <person name="Submissions S."/>
        </authorList>
    </citation>
    <scope>NUCLEOTIDE SEQUENCE [LARGE SCALE GENOMIC DNA]</scope>
    <source>
        <strain evidence="3">DSM 44437</strain>
    </source>
</reference>
<keyword evidence="2" id="KW-0489">Methyltransferase</keyword>
<evidence type="ECO:0000259" key="1">
    <source>
        <dbReference type="Pfam" id="PF08242"/>
    </source>
</evidence>
<organism evidence="2 3">
    <name type="scientific">Lentzea albida</name>
    <dbReference type="NCBI Taxonomy" id="65499"/>
    <lineage>
        <taxon>Bacteria</taxon>
        <taxon>Bacillati</taxon>
        <taxon>Actinomycetota</taxon>
        <taxon>Actinomycetes</taxon>
        <taxon>Pseudonocardiales</taxon>
        <taxon>Pseudonocardiaceae</taxon>
        <taxon>Lentzea</taxon>
    </lineage>
</organism>
<name>A0A1H9WS12_9PSEU</name>
<dbReference type="GO" id="GO:0032259">
    <property type="term" value="P:methylation"/>
    <property type="evidence" value="ECO:0007669"/>
    <property type="project" value="UniProtKB-KW"/>
</dbReference>
<dbReference type="AlphaFoldDB" id="A0A1H9WS12"/>
<keyword evidence="2" id="KW-0808">Transferase</keyword>
<protein>
    <submittedName>
        <fullName evidence="2">Methyltransferase domain-containing protein</fullName>
    </submittedName>
</protein>
<evidence type="ECO:0000313" key="2">
    <source>
        <dbReference type="EMBL" id="SES36710.1"/>
    </source>
</evidence>
<dbReference type="OrthoDB" id="2472181at2"/>
<sequence length="372" mass="39519">MIERCDRAGLAAVDQAGLSALPEAMRALDEAALDTMAAVLRRAGLFRPGVSHRADQVLDRLRVADRHRWIVRGWVRALVRHGRLQASADGAVLRDLSPAPATPAPLPELCARLGYPPEVATFFTSAAARLPELLRDEVTLQSVLFGADSTETADGVYRENVINSYLNAALVEVLRGTLPPAPRVLELGAGVGATAVPVLTSLTGPLEYLFTDVSRYFLDTAGELLSADGRVRFGELDINEPASHTVDAGSCDAVIAANVLHNAIDVNAVLTTARSWLRPGGLLLVVESCGELLQAAVSMQLLMSPAPGRPAAGSLDLRAGEDRIFLTRDEWVTALRDNGLSPVLDLPHPDHPLSALGQLLLVATPTTPGATR</sequence>
<dbReference type="CDD" id="cd02440">
    <property type="entry name" value="AdoMet_MTases"/>
    <property type="match status" value="1"/>
</dbReference>
<dbReference type="Gene3D" id="3.40.50.150">
    <property type="entry name" value="Vaccinia Virus protein VP39"/>
    <property type="match status" value="1"/>
</dbReference>
<proteinExistence type="predicted"/>
<accession>A0A1H9WS12</accession>
<dbReference type="RefSeq" id="WP_089925899.1">
    <property type="nucleotide sequence ID" value="NZ_FOFV01000024.1"/>
</dbReference>
<dbReference type="Pfam" id="PF08242">
    <property type="entry name" value="Methyltransf_12"/>
    <property type="match status" value="1"/>
</dbReference>